<gene>
    <name evidence="1" type="ORF">N7494_010662</name>
</gene>
<comment type="caution">
    <text evidence="1">The sequence shown here is derived from an EMBL/GenBank/DDBJ whole genome shotgun (WGS) entry which is preliminary data.</text>
</comment>
<protein>
    <recommendedName>
        <fullName evidence="3">Transcription factor domain-containing protein</fullName>
    </recommendedName>
</protein>
<dbReference type="Proteomes" id="UP001220324">
    <property type="component" value="Unassembled WGS sequence"/>
</dbReference>
<proteinExistence type="predicted"/>
<keyword evidence="2" id="KW-1185">Reference proteome</keyword>
<dbReference type="EMBL" id="JAQIZZ010000008">
    <property type="protein sequence ID" value="KAJ5524012.1"/>
    <property type="molecule type" value="Genomic_DNA"/>
</dbReference>
<evidence type="ECO:0000313" key="2">
    <source>
        <dbReference type="Proteomes" id="UP001220324"/>
    </source>
</evidence>
<dbReference type="AlphaFoldDB" id="A0AAD6CL12"/>
<organism evidence="1 2">
    <name type="scientific">Penicillium frequentans</name>
    <dbReference type="NCBI Taxonomy" id="3151616"/>
    <lineage>
        <taxon>Eukaryota</taxon>
        <taxon>Fungi</taxon>
        <taxon>Dikarya</taxon>
        <taxon>Ascomycota</taxon>
        <taxon>Pezizomycotina</taxon>
        <taxon>Eurotiomycetes</taxon>
        <taxon>Eurotiomycetidae</taxon>
        <taxon>Eurotiales</taxon>
        <taxon>Aspergillaceae</taxon>
        <taxon>Penicillium</taxon>
    </lineage>
</organism>
<reference evidence="1 2" key="1">
    <citation type="journal article" date="2023" name="IMA Fungus">
        <title>Comparative genomic study of the Penicillium genus elucidates a diverse pangenome and 15 lateral gene transfer events.</title>
        <authorList>
            <person name="Petersen C."/>
            <person name="Sorensen T."/>
            <person name="Nielsen M.R."/>
            <person name="Sondergaard T.E."/>
            <person name="Sorensen J.L."/>
            <person name="Fitzpatrick D.A."/>
            <person name="Frisvad J.C."/>
            <person name="Nielsen K.L."/>
        </authorList>
    </citation>
    <scope>NUCLEOTIDE SEQUENCE [LARGE SCALE GENOMIC DNA]</scope>
    <source>
        <strain evidence="1 2">IBT 35679</strain>
    </source>
</reference>
<evidence type="ECO:0008006" key="3">
    <source>
        <dbReference type="Google" id="ProtNLM"/>
    </source>
</evidence>
<sequence length="220" mass="24904">MEIEAAFRQAEEAIYPHFMSNDSCHSDSPVLGFPPKLFRCIYMVWRLYQTPQWSSVDLQTCQDLGQDLIQWSHYVSASALDNLVDRQTDAVTPHGSIVSTGPELTSPFHSAPLGPTLYILGCRILLHRMSSVYAGSKPDLGQLLQEGIAAVRQLQPTQDYFAEYYCWPLLIIGMHLEHQTDRNLLMSQVHAFWVATNNGTMWRLADKLLGLWNVETDSSC</sequence>
<evidence type="ECO:0000313" key="1">
    <source>
        <dbReference type="EMBL" id="KAJ5524012.1"/>
    </source>
</evidence>
<accession>A0AAD6CL12</accession>
<dbReference type="InterPro" id="IPR021858">
    <property type="entry name" value="Fun_TF"/>
</dbReference>
<dbReference type="Pfam" id="PF11951">
    <property type="entry name" value="Fungal_trans_2"/>
    <property type="match status" value="1"/>
</dbReference>
<name>A0AAD6CL12_9EURO</name>